<feature type="chain" id="PRO_5012461322" description="GDP-fucose protein O-fucosyltransferase 2" evidence="13">
    <location>
        <begin position="24"/>
        <end position="619"/>
    </location>
</feature>
<dbReference type="EMBL" id="MNPL01023340">
    <property type="protein sequence ID" value="OQR68769.1"/>
    <property type="molecule type" value="Genomic_DNA"/>
</dbReference>
<evidence type="ECO:0000256" key="10">
    <source>
        <dbReference type="ARBA" id="ARBA00033083"/>
    </source>
</evidence>
<evidence type="ECO:0000313" key="14">
    <source>
        <dbReference type="EMBL" id="OQR68769.1"/>
    </source>
</evidence>
<evidence type="ECO:0000256" key="7">
    <source>
        <dbReference type="ARBA" id="ARBA00023277"/>
    </source>
</evidence>
<comment type="subcellular location">
    <subcellularLocation>
        <location evidence="1">Endoplasmic reticulum</location>
    </subcellularLocation>
</comment>
<evidence type="ECO:0000256" key="11">
    <source>
        <dbReference type="ARBA" id="ARBA00047273"/>
    </source>
</evidence>
<dbReference type="Gene3D" id="3.40.50.11350">
    <property type="match status" value="2"/>
</dbReference>
<dbReference type="GO" id="GO:0046922">
    <property type="term" value="F:peptide-O-fucosyltransferase activity"/>
    <property type="evidence" value="ECO:0007669"/>
    <property type="project" value="UniProtKB-EC"/>
</dbReference>
<evidence type="ECO:0000313" key="15">
    <source>
        <dbReference type="Proteomes" id="UP000192247"/>
    </source>
</evidence>
<comment type="caution">
    <text evidence="14">The sequence shown here is derived from an EMBL/GenBank/DDBJ whole genome shotgun (WGS) entry which is preliminary data.</text>
</comment>
<dbReference type="OrthoDB" id="422368at2759"/>
<keyword evidence="5" id="KW-0256">Endoplasmic reticulum</keyword>
<dbReference type="PANTHER" id="PTHR13398">
    <property type="entry name" value="GDP-FUCOSE PROTEIN O-FUCOSYLTRANSFERASE 2"/>
    <property type="match status" value="1"/>
</dbReference>
<sequence length="619" mass="68528">MLQSVMALVQALFMLALALGAACDDRYLLYDVSPTEGFNLRRDVYMRVSRVARQMNWTLVLPPWGPLPHWRGPTGLPWSLFFDLASLNNYTNVIEFRDFMDRFVGDVFLDQVYVLRHAPIRDNMDDTFYEVECGSNTGYTGVEGAYEGDFFGNDNIRTRKVACIEVSGTGAVLAPLFAKKSLIMLDHAEVVLHDGFGDKEYWAIRKSMVFAKELRDEANKFIKSRLGKKFLAVHLRRSDFPIVRPNDVPSITGAAEQVKRMMKDRSLKKVFLATDGDVKEVEEFLRLVPEAVVYHKAGVRFENSENLIENSSQDICENPDPCSGVAVPEQQPGQCSGNRGDLDKPCRASEHCGAVEAEESIKALPMEDKPLPSGGKCQNEHQMKNLSMKKGEFQPSCGEPSNPVDKPCLLTGSCKSDQHTDKDLHEEIGVHEKVLKTSNEKCENPHQNKGVQAPPTVHFEPICQDSRSLDQPCGTYAKSPQVPAHSAEAQLAGKATSKAMEKDAVKPPGSCAGSDGTEIDIGCGSETYSSENNARSNDFIEGACRAPPPPRLTEGQIAIVDQIICSRADVFVGSFESTFSFRIQEEREILGKAPDTTFNRLCADGETGCEQPTRWTIVN</sequence>
<keyword evidence="14" id="KW-0328">Glycosyltransferase</keyword>
<keyword evidence="6" id="KW-0294">Fucose metabolism</keyword>
<dbReference type="Pfam" id="PF10250">
    <property type="entry name" value="O-FucT"/>
    <property type="match status" value="2"/>
</dbReference>
<evidence type="ECO:0000256" key="2">
    <source>
        <dbReference type="ARBA" id="ARBA00004922"/>
    </source>
</evidence>
<dbReference type="EC" id="2.4.1.221" evidence="3"/>
<proteinExistence type="inferred from homology"/>
<dbReference type="InterPro" id="IPR045130">
    <property type="entry name" value="OFUT2-like"/>
</dbReference>
<dbReference type="PANTHER" id="PTHR13398:SF0">
    <property type="entry name" value="GDP-FUCOSE PROTEIN O-FUCOSYLTRANSFERASE 2"/>
    <property type="match status" value="1"/>
</dbReference>
<evidence type="ECO:0000256" key="13">
    <source>
        <dbReference type="SAM" id="SignalP"/>
    </source>
</evidence>
<comment type="similarity">
    <text evidence="8">Belongs to the glycosyltransferase 68 family.</text>
</comment>
<dbReference type="Gene3D" id="3.40.50.11340">
    <property type="match status" value="1"/>
</dbReference>
<evidence type="ECO:0000256" key="12">
    <source>
        <dbReference type="ARBA" id="ARBA00048647"/>
    </source>
</evidence>
<keyword evidence="7" id="KW-0119">Carbohydrate metabolism</keyword>
<dbReference type="GO" id="GO:0006004">
    <property type="term" value="P:fucose metabolic process"/>
    <property type="evidence" value="ECO:0007669"/>
    <property type="project" value="UniProtKB-KW"/>
</dbReference>
<dbReference type="GO" id="GO:0005783">
    <property type="term" value="C:endoplasmic reticulum"/>
    <property type="evidence" value="ECO:0007669"/>
    <property type="project" value="UniProtKB-SubCell"/>
</dbReference>
<keyword evidence="13" id="KW-0732">Signal</keyword>
<dbReference type="InterPro" id="IPR019378">
    <property type="entry name" value="GDP-Fuc_O-FucTrfase"/>
</dbReference>
<protein>
    <recommendedName>
        <fullName evidence="9">GDP-fucose protein O-fucosyltransferase 2</fullName>
        <ecNumber evidence="3">2.4.1.221</ecNumber>
    </recommendedName>
    <alternativeName>
        <fullName evidence="10">Peptide-O-fucosyltransferase 2</fullName>
    </alternativeName>
</protein>
<reference evidence="14 15" key="1">
    <citation type="journal article" date="2017" name="Gigascience">
        <title>Draft genome of the honey bee ectoparasitic mite, Tropilaelaps mercedesae, is shaped by the parasitic life history.</title>
        <authorList>
            <person name="Dong X."/>
            <person name="Armstrong S.D."/>
            <person name="Xia D."/>
            <person name="Makepeace B.L."/>
            <person name="Darby A.C."/>
            <person name="Kadowaki T."/>
        </authorList>
    </citation>
    <scope>NUCLEOTIDE SEQUENCE [LARGE SCALE GENOMIC DNA]</scope>
    <source>
        <strain evidence="14">Wuxi-XJTLU</strain>
    </source>
</reference>
<dbReference type="InParanoid" id="A0A1V9X598"/>
<evidence type="ECO:0000256" key="5">
    <source>
        <dbReference type="ARBA" id="ARBA00022824"/>
    </source>
</evidence>
<name>A0A1V9X598_9ACAR</name>
<comment type="pathway">
    <text evidence="2">Protein modification; protein glycosylation.</text>
</comment>
<evidence type="ECO:0000256" key="1">
    <source>
        <dbReference type="ARBA" id="ARBA00004240"/>
    </source>
</evidence>
<keyword evidence="15" id="KW-1185">Reference proteome</keyword>
<dbReference type="Proteomes" id="UP000192247">
    <property type="component" value="Unassembled WGS sequence"/>
</dbReference>
<gene>
    <name evidence="14" type="ORF">BIW11_12692</name>
</gene>
<evidence type="ECO:0000256" key="9">
    <source>
        <dbReference type="ARBA" id="ARBA00026232"/>
    </source>
</evidence>
<dbReference type="AlphaFoldDB" id="A0A1V9X598"/>
<comment type="catalytic activity">
    <reaction evidence="11">
        <text>L-threonyl-[protein] + GDP-beta-L-fucose = 3-O-(alpha-L-fucosyl)-L-threonyl-[protein] + GDP + H(+)</text>
        <dbReference type="Rhea" id="RHEA:70491"/>
        <dbReference type="Rhea" id="RHEA-COMP:11060"/>
        <dbReference type="Rhea" id="RHEA-COMP:17915"/>
        <dbReference type="ChEBI" id="CHEBI:15378"/>
        <dbReference type="ChEBI" id="CHEBI:30013"/>
        <dbReference type="ChEBI" id="CHEBI:57273"/>
        <dbReference type="ChEBI" id="CHEBI:58189"/>
        <dbReference type="ChEBI" id="CHEBI:189631"/>
        <dbReference type="EC" id="2.4.1.221"/>
    </reaction>
    <physiologicalReaction direction="left-to-right" evidence="11">
        <dbReference type="Rhea" id="RHEA:70492"/>
    </physiologicalReaction>
</comment>
<organism evidence="14 15">
    <name type="scientific">Tropilaelaps mercedesae</name>
    <dbReference type="NCBI Taxonomy" id="418985"/>
    <lineage>
        <taxon>Eukaryota</taxon>
        <taxon>Metazoa</taxon>
        <taxon>Ecdysozoa</taxon>
        <taxon>Arthropoda</taxon>
        <taxon>Chelicerata</taxon>
        <taxon>Arachnida</taxon>
        <taxon>Acari</taxon>
        <taxon>Parasitiformes</taxon>
        <taxon>Mesostigmata</taxon>
        <taxon>Gamasina</taxon>
        <taxon>Dermanyssoidea</taxon>
        <taxon>Laelapidae</taxon>
        <taxon>Tropilaelaps</taxon>
    </lineage>
</organism>
<dbReference type="STRING" id="418985.A0A1V9X598"/>
<evidence type="ECO:0000256" key="8">
    <source>
        <dbReference type="ARBA" id="ARBA00025803"/>
    </source>
</evidence>
<evidence type="ECO:0000256" key="6">
    <source>
        <dbReference type="ARBA" id="ARBA00023253"/>
    </source>
</evidence>
<feature type="signal peptide" evidence="13">
    <location>
        <begin position="1"/>
        <end position="23"/>
    </location>
</feature>
<accession>A0A1V9X598</accession>
<evidence type="ECO:0000256" key="4">
    <source>
        <dbReference type="ARBA" id="ARBA00022679"/>
    </source>
</evidence>
<evidence type="ECO:0000256" key="3">
    <source>
        <dbReference type="ARBA" id="ARBA00012196"/>
    </source>
</evidence>
<keyword evidence="4 14" id="KW-0808">Transferase</keyword>
<comment type="catalytic activity">
    <reaction evidence="12">
        <text>L-seryl-[protein] + GDP-beta-L-fucose = 3-O-(alpha-L-fucosyl)-L-seryl-[protein] + GDP + H(+)</text>
        <dbReference type="Rhea" id="RHEA:63644"/>
        <dbReference type="Rhea" id="RHEA-COMP:9863"/>
        <dbReference type="Rhea" id="RHEA-COMP:17914"/>
        <dbReference type="ChEBI" id="CHEBI:15378"/>
        <dbReference type="ChEBI" id="CHEBI:29999"/>
        <dbReference type="ChEBI" id="CHEBI:57273"/>
        <dbReference type="ChEBI" id="CHEBI:58189"/>
        <dbReference type="ChEBI" id="CHEBI:189632"/>
        <dbReference type="EC" id="2.4.1.221"/>
    </reaction>
    <physiologicalReaction direction="left-to-right" evidence="12">
        <dbReference type="Rhea" id="RHEA:63645"/>
    </physiologicalReaction>
</comment>